<dbReference type="PANTHER" id="PTHR36891">
    <property type="entry name" value="OS01G0127400 PROTEIN"/>
    <property type="match status" value="1"/>
</dbReference>
<proteinExistence type="predicted"/>
<organism evidence="1 2">
    <name type="scientific">Prochlorococcus marinus str. XMU1401</name>
    <dbReference type="NCBI Taxonomy" id="2052594"/>
    <lineage>
        <taxon>Bacteria</taxon>
        <taxon>Bacillati</taxon>
        <taxon>Cyanobacteriota</taxon>
        <taxon>Cyanophyceae</taxon>
        <taxon>Synechococcales</taxon>
        <taxon>Prochlorococcaceae</taxon>
        <taxon>Prochlorococcus</taxon>
    </lineage>
</organism>
<evidence type="ECO:0000313" key="2">
    <source>
        <dbReference type="Proteomes" id="UP000666562"/>
    </source>
</evidence>
<dbReference type="Proteomes" id="UP000666562">
    <property type="component" value="Unassembled WGS sequence"/>
</dbReference>
<comment type="caution">
    <text evidence="1">The sequence shown here is derived from an EMBL/GenBank/DDBJ whole genome shotgun (WGS) entry which is preliminary data.</text>
</comment>
<dbReference type="InterPro" id="IPR021763">
    <property type="entry name" value="DUF3326"/>
</dbReference>
<dbReference type="RefSeq" id="WP_100884071.1">
    <property type="nucleotide sequence ID" value="NZ_JAAORC010000002.1"/>
</dbReference>
<name>A0A8I2BLD3_PROMR</name>
<dbReference type="PANTHER" id="PTHR36891:SF1">
    <property type="entry name" value="OS01G0127400 PROTEIN"/>
    <property type="match status" value="1"/>
</dbReference>
<dbReference type="AlphaFoldDB" id="A0A8I2BLD3"/>
<accession>A0A8I2BLD3</accession>
<protein>
    <submittedName>
        <fullName evidence="1">DUF3326 domain-containing protein</fullName>
    </submittedName>
</protein>
<gene>
    <name evidence="1" type="ORF">HA142_08185</name>
</gene>
<reference evidence="1" key="1">
    <citation type="submission" date="2020-03" db="EMBL/GenBank/DDBJ databases">
        <title>Genome differentiation and subclade ecological adaptation of Prochlorococcus HLII clade in the global ocean.</title>
        <authorList>
            <person name="Yan W."/>
            <person name="Fen X."/>
            <person name="Zhang W."/>
        </authorList>
    </citation>
    <scope>NUCLEOTIDE SEQUENCE</scope>
    <source>
        <strain evidence="1">XMU1401</strain>
    </source>
</reference>
<dbReference type="Pfam" id="PF11805">
    <property type="entry name" value="DUF3326"/>
    <property type="match status" value="1"/>
</dbReference>
<dbReference type="EMBL" id="JAAORC010000002">
    <property type="protein sequence ID" value="MBO8223488.1"/>
    <property type="molecule type" value="Genomic_DNA"/>
</dbReference>
<sequence>MENSPTIFIVPTGIGCEVGGFAGDALPTAKLLASASGCLITHPNVMNGGTLSEKDKNIFYVEGYSLDRFAKGEIALKRVKQQKIGIIFDSAIEKEILVRHLQVADACVSTLGINVHSYVITKKPLNIVIDSDSSKISGGIIENPDTLIDAGKCLIEKGVTAIAIVAKFPDDLDSLETNIYREGKGVDPIAGVEAVISHLISKFLKVPCAHAPALHPIELNENLDPRAAAEEIGYTFLPSVLIGLSNAPDIVELPAKNESISLHPDQIESIVVPNGALGGEAVLAGIEKGLNIISVKNQNTLKVTNEFLNYSNLFEVDNYLEAAGIILAIKKGINLDSVRRPLKKIEQCSYGDQ</sequence>
<evidence type="ECO:0000313" key="1">
    <source>
        <dbReference type="EMBL" id="MBO8223488.1"/>
    </source>
</evidence>